<dbReference type="GO" id="GO:0005802">
    <property type="term" value="C:trans-Golgi network"/>
    <property type="evidence" value="ECO:0007669"/>
    <property type="project" value="InterPro"/>
</dbReference>
<feature type="region of interest" description="Disordered" evidence="1">
    <location>
        <begin position="1"/>
        <end position="22"/>
    </location>
</feature>
<keyword evidence="3" id="KW-1185">Reference proteome</keyword>
<evidence type="ECO:0000313" key="2">
    <source>
        <dbReference type="EMBL" id="OAF65972.1"/>
    </source>
</evidence>
<reference evidence="2 3" key="1">
    <citation type="submission" date="2016-04" db="EMBL/GenBank/DDBJ databases">
        <title>The genome of Intoshia linei affirms orthonectids as highly simplified spiralians.</title>
        <authorList>
            <person name="Mikhailov K.V."/>
            <person name="Slusarev G.S."/>
            <person name="Nikitin M.A."/>
            <person name="Logacheva M.D."/>
            <person name="Penin A."/>
            <person name="Aleoshin V."/>
            <person name="Panchin Y.V."/>
        </authorList>
    </citation>
    <scope>NUCLEOTIDE SEQUENCE [LARGE SCALE GENOMIC DNA]</scope>
    <source>
        <strain evidence="2">Intl2013</strain>
        <tissue evidence="2">Whole animal</tissue>
    </source>
</reference>
<gene>
    <name evidence="2" type="ORF">A3Q56_06307</name>
</gene>
<proteinExistence type="predicted"/>
<protein>
    <recommendedName>
        <fullName evidence="4">LisH domain-containing protein</fullName>
    </recommendedName>
</protein>
<name>A0A177AWU8_9BILA</name>
<dbReference type="PANTHER" id="PTHR32059">
    <property type="entry name" value="RAB11-BINDING PROTEIN RELCH"/>
    <property type="match status" value="1"/>
</dbReference>
<organism evidence="2 3">
    <name type="scientific">Intoshia linei</name>
    <dbReference type="NCBI Taxonomy" id="1819745"/>
    <lineage>
        <taxon>Eukaryota</taxon>
        <taxon>Metazoa</taxon>
        <taxon>Spiralia</taxon>
        <taxon>Lophotrochozoa</taxon>
        <taxon>Mesozoa</taxon>
        <taxon>Orthonectida</taxon>
        <taxon>Rhopaluridae</taxon>
        <taxon>Intoshia</taxon>
    </lineage>
</organism>
<dbReference type="PANTHER" id="PTHR32059:SF0">
    <property type="entry name" value="RAB11-BINDING PROTEIN RELCH"/>
    <property type="match status" value="1"/>
</dbReference>
<dbReference type="EMBL" id="LWCA01001081">
    <property type="protein sequence ID" value="OAF65972.1"/>
    <property type="molecule type" value="Genomic_DNA"/>
</dbReference>
<dbReference type="AlphaFoldDB" id="A0A177AWU8"/>
<dbReference type="GO" id="GO:0032367">
    <property type="term" value="P:intracellular cholesterol transport"/>
    <property type="evidence" value="ECO:0007669"/>
    <property type="project" value="InterPro"/>
</dbReference>
<dbReference type="GO" id="GO:0055037">
    <property type="term" value="C:recycling endosome"/>
    <property type="evidence" value="ECO:0007669"/>
    <property type="project" value="TreeGrafter"/>
</dbReference>
<dbReference type="OrthoDB" id="1695393at2759"/>
<evidence type="ECO:0000313" key="3">
    <source>
        <dbReference type="Proteomes" id="UP000078046"/>
    </source>
</evidence>
<sequence>MEKNESDSNIEHSVRRSSHEKMSNWESMGEMLLDEKLILTALELYSELNEKNIKVKCLQEYFNNPLNFIKLEDDKLNEYCIEKKKENVSYSESDSNLEITDSIQDVNLETPSLYSFNSVNFDSRKDKHKISLLEYELRKSRETIKTLRKCVTNDLKKNCEISENASRESSLSRKTIQNHSENYKSCEAIDNNDVVDKAIAFLLYQYLINNHCDLSAVTFCEECEFDIPLKWIDIGINIKCPPNINAILQNYIATKYSN</sequence>
<dbReference type="Proteomes" id="UP000078046">
    <property type="component" value="Unassembled WGS sequence"/>
</dbReference>
<evidence type="ECO:0008006" key="4">
    <source>
        <dbReference type="Google" id="ProtNLM"/>
    </source>
</evidence>
<comment type="caution">
    <text evidence="2">The sequence shown here is derived from an EMBL/GenBank/DDBJ whole genome shotgun (WGS) entry which is preliminary data.</text>
</comment>
<evidence type="ECO:0000256" key="1">
    <source>
        <dbReference type="SAM" id="MobiDB-lite"/>
    </source>
</evidence>
<dbReference type="InterPro" id="IPR040362">
    <property type="entry name" value="RELCH"/>
</dbReference>
<accession>A0A177AWU8</accession>